<sequence length="152" mass="16226">MAFRGSISSRATLLSRRLNPSFSHILHTNNDNNSKSHPLNLSQSLSAIRKILFQGSSNAINGLGCSLSQDRTSSLFPQPIGDGLPSCRFMSSTTGEGSERIDDVGYVAEAVRGRTVDALTSQAPGMSMVAVAAADYSYPVVALRHLMDTVHS</sequence>
<accession>A0A061DTN3</accession>
<dbReference type="GO" id="GO:0009535">
    <property type="term" value="C:chloroplast thylakoid membrane"/>
    <property type="evidence" value="ECO:0000318"/>
    <property type="project" value="GO_Central"/>
</dbReference>
<dbReference type="EMBL" id="CM001879">
    <property type="protein sequence ID" value="EOX95725.1"/>
    <property type="molecule type" value="Genomic_DNA"/>
</dbReference>
<dbReference type="eggNOG" id="KOG1239">
    <property type="taxonomic scope" value="Eukaryota"/>
</dbReference>
<dbReference type="Gramene" id="EOX95725">
    <property type="protein sequence ID" value="EOX95725"/>
    <property type="gene ID" value="TCM_005160"/>
</dbReference>
<name>A0A061DTN3_THECC</name>
<dbReference type="STRING" id="3641.A0A061DTN3"/>
<dbReference type="HOGENOM" id="CLU_1725597_0_0_1"/>
<dbReference type="AlphaFoldDB" id="A0A061DTN3"/>
<organism evidence="1 2">
    <name type="scientific">Theobroma cacao</name>
    <name type="common">Cacao</name>
    <name type="synonym">Cocoa</name>
    <dbReference type="NCBI Taxonomy" id="3641"/>
    <lineage>
        <taxon>Eukaryota</taxon>
        <taxon>Viridiplantae</taxon>
        <taxon>Streptophyta</taxon>
        <taxon>Embryophyta</taxon>
        <taxon>Tracheophyta</taxon>
        <taxon>Spermatophyta</taxon>
        <taxon>Magnoliopsida</taxon>
        <taxon>eudicotyledons</taxon>
        <taxon>Gunneridae</taxon>
        <taxon>Pentapetalae</taxon>
        <taxon>rosids</taxon>
        <taxon>malvids</taxon>
        <taxon>Malvales</taxon>
        <taxon>Malvaceae</taxon>
        <taxon>Byttnerioideae</taxon>
        <taxon>Theobroma</taxon>
    </lineage>
</organism>
<dbReference type="EMBL" id="CM001879">
    <property type="protein sequence ID" value="EOX95727.1"/>
    <property type="molecule type" value="Genomic_DNA"/>
</dbReference>
<keyword evidence="2" id="KW-1185">Reference proteome</keyword>
<dbReference type="GO" id="GO:0051205">
    <property type="term" value="P:protein insertion into membrane"/>
    <property type="evidence" value="ECO:0000318"/>
    <property type="project" value="GO_Central"/>
</dbReference>
<dbReference type="OMA" id="TGYGFCR"/>
<reference evidence="1 2" key="1">
    <citation type="journal article" date="2013" name="Genome Biol.">
        <title>The genome sequence of the most widely cultivated cacao type and its use to identify candidate genes regulating pod color.</title>
        <authorList>
            <person name="Motamayor J.C."/>
            <person name="Mockaitis K."/>
            <person name="Schmutz J."/>
            <person name="Haiminen N."/>
            <person name="Iii D.L."/>
            <person name="Cornejo O."/>
            <person name="Findley S.D."/>
            <person name="Zheng P."/>
            <person name="Utro F."/>
            <person name="Royaert S."/>
            <person name="Saski C."/>
            <person name="Jenkins J."/>
            <person name="Podicheti R."/>
            <person name="Zhao M."/>
            <person name="Scheffler B.E."/>
            <person name="Stack J.C."/>
            <person name="Feltus F.A."/>
            <person name="Mustiga G.M."/>
            <person name="Amores F."/>
            <person name="Phillips W."/>
            <person name="Marelli J.P."/>
            <person name="May G.D."/>
            <person name="Shapiro H."/>
            <person name="Ma J."/>
            <person name="Bustamante C.D."/>
            <person name="Schnell R.J."/>
            <person name="Main D."/>
            <person name="Gilbert D."/>
            <person name="Parida L."/>
            <person name="Kuhn D.N."/>
        </authorList>
    </citation>
    <scope>NUCLEOTIDE SEQUENCE [LARGE SCALE GENOMIC DNA]</scope>
    <source>
        <strain evidence="2">cv. Matina 1-6</strain>
    </source>
</reference>
<gene>
    <name evidence="1" type="ORF">TCM_005160</name>
</gene>
<protein>
    <submittedName>
        <fullName evidence="1">Uncharacterized protein isoform 1</fullName>
    </submittedName>
</protein>
<dbReference type="GO" id="GO:0010027">
    <property type="term" value="P:thylakoid membrane organization"/>
    <property type="evidence" value="ECO:0000318"/>
    <property type="project" value="GO_Central"/>
</dbReference>
<dbReference type="Gramene" id="EOX95726">
    <property type="protein sequence ID" value="EOX95726"/>
    <property type="gene ID" value="TCM_005160"/>
</dbReference>
<evidence type="ECO:0000313" key="1">
    <source>
        <dbReference type="EMBL" id="EOX95727.1"/>
    </source>
</evidence>
<dbReference type="Gramene" id="EOX95727">
    <property type="protein sequence ID" value="EOX95727"/>
    <property type="gene ID" value="TCM_005160"/>
</dbReference>
<proteinExistence type="predicted"/>
<dbReference type="Proteomes" id="UP000026915">
    <property type="component" value="Chromosome 1"/>
</dbReference>
<dbReference type="InParanoid" id="A0A061DTN3"/>
<evidence type="ECO:0000313" key="2">
    <source>
        <dbReference type="Proteomes" id="UP000026915"/>
    </source>
</evidence>
<dbReference type="GO" id="GO:0072598">
    <property type="term" value="P:protein localization to chloroplast"/>
    <property type="evidence" value="ECO:0000318"/>
    <property type="project" value="GO_Central"/>
</dbReference>
<dbReference type="GO" id="GO:0032977">
    <property type="term" value="F:membrane insertase activity"/>
    <property type="evidence" value="ECO:0000318"/>
    <property type="project" value="GO_Central"/>
</dbReference>
<dbReference type="EMBL" id="CM001879">
    <property type="protein sequence ID" value="EOX95726.1"/>
    <property type="molecule type" value="Genomic_DNA"/>
</dbReference>